<proteinExistence type="predicted"/>
<evidence type="ECO:0000256" key="1">
    <source>
        <dbReference type="SAM" id="Phobius"/>
    </source>
</evidence>
<protein>
    <submittedName>
        <fullName evidence="2">Uncharacterized protein</fullName>
    </submittedName>
</protein>
<dbReference type="AlphaFoldDB" id="A0AB36FZT0"/>
<keyword evidence="1" id="KW-1133">Transmembrane helix</keyword>
<keyword evidence="3" id="KW-1185">Reference proteome</keyword>
<reference evidence="2 3" key="1">
    <citation type="submission" date="2016-09" db="EMBL/GenBank/DDBJ databases">
        <title>Draft Genome Sequence of four Alteromonas macleodii strains isolated from copper coupons and grown long-term at elevated copper levels.</title>
        <authorList>
            <person name="Cusick K."/>
            <person name="Dale J."/>
            <person name="Little B."/>
            <person name="Biffinger J."/>
        </authorList>
    </citation>
    <scope>NUCLEOTIDE SEQUENCE [LARGE SCALE GENOMIC DNA]</scope>
    <source>
        <strain evidence="2 3">KCP01</strain>
    </source>
</reference>
<dbReference type="Proteomes" id="UP000095392">
    <property type="component" value="Unassembled WGS sequence"/>
</dbReference>
<keyword evidence="1" id="KW-0812">Transmembrane</keyword>
<evidence type="ECO:0000313" key="2">
    <source>
        <dbReference type="EMBL" id="OES34466.1"/>
    </source>
</evidence>
<name>A0AB36FZT0_ALTMA</name>
<dbReference type="EMBL" id="MIPY01000008">
    <property type="protein sequence ID" value="OES34466.1"/>
    <property type="molecule type" value="Genomic_DNA"/>
</dbReference>
<organism evidence="2 3">
    <name type="scientific">Alteromonas macleodii</name>
    <name type="common">Pseudoalteromonas macleodii</name>
    <dbReference type="NCBI Taxonomy" id="28108"/>
    <lineage>
        <taxon>Bacteria</taxon>
        <taxon>Pseudomonadati</taxon>
        <taxon>Pseudomonadota</taxon>
        <taxon>Gammaproteobacteria</taxon>
        <taxon>Alteromonadales</taxon>
        <taxon>Alteromonadaceae</taxon>
        <taxon>Alteromonas/Salinimonas group</taxon>
        <taxon>Alteromonas</taxon>
    </lineage>
</organism>
<evidence type="ECO:0000313" key="3">
    <source>
        <dbReference type="Proteomes" id="UP000095392"/>
    </source>
</evidence>
<accession>A0AB36FZT0</accession>
<keyword evidence="1" id="KW-0472">Membrane</keyword>
<comment type="caution">
    <text evidence="2">The sequence shown here is derived from an EMBL/GenBank/DDBJ whole genome shotgun (WGS) entry which is preliminary data.</text>
</comment>
<sequence length="41" mass="4624">MKTIFKITTGRRSHRKEVNMLLKPKHIALLFTLAIAVSAMG</sequence>
<feature type="transmembrane region" description="Helical" evidence="1">
    <location>
        <begin position="21"/>
        <end position="40"/>
    </location>
</feature>
<gene>
    <name evidence="2" type="ORF">BFV95_1738</name>
</gene>